<dbReference type="NCBIfam" id="TIGR01727">
    <property type="entry name" value="oligo_HPY"/>
    <property type="match status" value="1"/>
</dbReference>
<dbReference type="InterPro" id="IPR046348">
    <property type="entry name" value="SIS_dom_sf"/>
</dbReference>
<organism evidence="23 24">
    <name type="scientific">Pleodorina starrii</name>
    <dbReference type="NCBI Taxonomy" id="330485"/>
    <lineage>
        <taxon>Eukaryota</taxon>
        <taxon>Viridiplantae</taxon>
        <taxon>Chlorophyta</taxon>
        <taxon>core chlorophytes</taxon>
        <taxon>Chlorophyceae</taxon>
        <taxon>CS clade</taxon>
        <taxon>Chlamydomonadales</taxon>
        <taxon>Volvocaceae</taxon>
        <taxon>Pleodorina</taxon>
    </lineage>
</organism>
<dbReference type="PANTHER" id="PTHR43776:SF15">
    <property type="entry name" value="GLUTATHIONE IMPORT ATP-BINDING PROTEIN GSIA"/>
    <property type="match status" value="1"/>
</dbReference>
<dbReference type="CDD" id="cd03257">
    <property type="entry name" value="ABC_NikE_OppD_transporters"/>
    <property type="match status" value="2"/>
</dbReference>
<dbReference type="EC" id="7.4.2.10" evidence="17"/>
<dbReference type="SUPFAM" id="SSF52540">
    <property type="entry name" value="P-loop containing nucleoside triphosphate hydrolases"/>
    <property type="match status" value="2"/>
</dbReference>
<dbReference type="Pfam" id="PF00005">
    <property type="entry name" value="ABC_tran"/>
    <property type="match status" value="2"/>
</dbReference>
<dbReference type="Pfam" id="PF08352">
    <property type="entry name" value="oligo_HPY"/>
    <property type="match status" value="2"/>
</dbReference>
<dbReference type="NCBIfam" id="NF007739">
    <property type="entry name" value="PRK10419.1"/>
    <property type="match status" value="2"/>
</dbReference>
<dbReference type="Pfam" id="PF01418">
    <property type="entry name" value="HTH_6"/>
    <property type="match status" value="1"/>
</dbReference>
<feature type="domain" description="ABC transporter" evidence="20">
    <location>
        <begin position="589"/>
        <end position="839"/>
    </location>
</feature>
<evidence type="ECO:0000259" key="20">
    <source>
        <dbReference type="PROSITE" id="PS50893"/>
    </source>
</evidence>
<dbReference type="GO" id="GO:0016887">
    <property type="term" value="F:ATP hydrolysis activity"/>
    <property type="evidence" value="ECO:0007669"/>
    <property type="project" value="InterPro"/>
</dbReference>
<dbReference type="PROSITE" id="PS00356">
    <property type="entry name" value="HTH_LACI_1"/>
    <property type="match status" value="1"/>
</dbReference>
<dbReference type="EMBL" id="BRXU01000069">
    <property type="protein sequence ID" value="GLC62728.1"/>
    <property type="molecule type" value="Genomic_DNA"/>
</dbReference>
<feature type="domain" description="ABC transporter" evidence="20">
    <location>
        <begin position="286"/>
        <end position="540"/>
    </location>
</feature>
<dbReference type="AlphaFoldDB" id="A0A9W6FAW7"/>
<dbReference type="GO" id="GO:0003700">
    <property type="term" value="F:DNA-binding transcription factor activity"/>
    <property type="evidence" value="ECO:0007669"/>
    <property type="project" value="InterPro"/>
</dbReference>
<evidence type="ECO:0000256" key="6">
    <source>
        <dbReference type="ARBA" id="ARBA00022737"/>
    </source>
</evidence>
<keyword evidence="13" id="KW-0472">Membrane</keyword>
<comment type="function">
    <text evidence="15">Part of the ABC transporter complex GsiABCD involved in glutathione import. Responsible for energy coupling to the transport system.</text>
</comment>
<dbReference type="GO" id="GO:0055085">
    <property type="term" value="P:transmembrane transport"/>
    <property type="evidence" value="ECO:0007669"/>
    <property type="project" value="UniProtKB-ARBA"/>
</dbReference>
<keyword evidence="3" id="KW-0813">Transport</keyword>
<dbReference type="NCBIfam" id="NF008453">
    <property type="entry name" value="PRK11308.1"/>
    <property type="match status" value="2"/>
</dbReference>
<dbReference type="GO" id="GO:1901135">
    <property type="term" value="P:carbohydrate derivative metabolic process"/>
    <property type="evidence" value="ECO:0007669"/>
    <property type="project" value="InterPro"/>
</dbReference>
<evidence type="ECO:0000256" key="17">
    <source>
        <dbReference type="ARBA" id="ARBA00039050"/>
    </source>
</evidence>
<keyword evidence="24" id="KW-1185">Reference proteome</keyword>
<evidence type="ECO:0000313" key="23">
    <source>
        <dbReference type="EMBL" id="GLC62728.1"/>
    </source>
</evidence>
<keyword evidence="9" id="KW-0067">ATP-binding</keyword>
<dbReference type="Gene3D" id="3.40.50.300">
    <property type="entry name" value="P-loop containing nucleotide triphosphate hydrolases"/>
    <property type="match status" value="2"/>
</dbReference>
<keyword evidence="6" id="KW-0677">Repeat</keyword>
<dbReference type="Pfam" id="PF01380">
    <property type="entry name" value="SIS"/>
    <property type="match status" value="1"/>
</dbReference>
<dbReference type="InterPro" id="IPR027417">
    <property type="entry name" value="P-loop_NTPase"/>
</dbReference>
<comment type="caution">
    <text evidence="23">The sequence shown here is derived from an EMBL/GenBank/DDBJ whole genome shotgun (WGS) entry which is preliminary data.</text>
</comment>
<dbReference type="Gene3D" id="3.40.50.10490">
    <property type="entry name" value="Glucose-6-phosphate isomerase like protein, domain 1"/>
    <property type="match status" value="1"/>
</dbReference>
<accession>A0A9W6FAW7</accession>
<keyword evidence="11" id="KW-0805">Transcription regulation</keyword>
<feature type="domain" description="HTH rpiR-type" evidence="21">
    <location>
        <begin position="2"/>
        <end position="78"/>
    </location>
</feature>
<dbReference type="PANTHER" id="PTHR43776">
    <property type="entry name" value="TRANSPORT ATP-BINDING PROTEIN"/>
    <property type="match status" value="1"/>
</dbReference>
<dbReference type="InterPro" id="IPR003439">
    <property type="entry name" value="ABC_transporter-like_ATP-bd"/>
</dbReference>
<dbReference type="GO" id="GO:0003677">
    <property type="term" value="F:DNA binding"/>
    <property type="evidence" value="ECO:0007669"/>
    <property type="project" value="UniProtKB-KW"/>
</dbReference>
<keyword evidence="10" id="KW-1278">Translocase</keyword>
<keyword evidence="5" id="KW-0997">Cell inner membrane</keyword>
<evidence type="ECO:0000256" key="9">
    <source>
        <dbReference type="ARBA" id="ARBA00022840"/>
    </source>
</evidence>
<dbReference type="PROSITE" id="PS51464">
    <property type="entry name" value="SIS"/>
    <property type="match status" value="1"/>
</dbReference>
<name>A0A9W6FAW7_9CHLO</name>
<sequence length="895" mass="97133">MTDLRQIIEAHWADLTPNQQRVGDYALSNPFLVATMGIEDLAEAASVSAATITRFVRQLGLRNYAEFRTIAVRRYQDLLRPIENVSRAQEASSAEVIGSALASARANIEGLADLPVARCEALADRMVAAAQVGLLGFGSSARCMTYFHGLAEPFLRNPLLLDGTGGHERMARLIGRMGPRDLLIAMTLPRYSVATVEFVRLARGSGVPCIGITDGPQSPLCALCDDTILLPAGHPVLNSSALSSFAFFETIAALLTARYQSTSDATAMTRTAMTAQPDGLAPTISVEGLNVEFRGEAGIFRAVKDLSFQIHAGETLAVVGESGSGKSVSSLSVMRLVEFGGGRITGGSVRLVGRDGTARDLTQVPLPQMEAIRGNDVAMIFQEPMTSLNPVFTVGEQIAEAVRLHQDCTPAEARAEALRMLEKVRIPDASSILDRHPHQLSGGMRQRVMIAMALSCKPRLLIADEPTTALDVTIQAQILRLIRILQDEMGMAVLFITHDMGVVAEVADRVLVMRHGEKVEEGTVHDIFEAPAHPYTRALLAAVPRLGALSGQDLPRPFPLLKDGGDYRSAGGFQDYPARDTVASDAPVLQVRDLVTRFDIRKGLLSRVSGRVHAVEGVNFDLRQGETLALVGESGCGKSTTGRTLMMLQGATSGQVLYQGRDIFKLPPGERKAVRRKIQYVFQDPFASLDPRLTVGFSIAEPLLTHGLASGRAVDERVAELLRDVGLKPEHAHRYPYEFSGGQRQRVCIARALAGEPDVLITDEAVAALDVSIQAQVINLLMELQRKRGLAYVFISHDMAVVERVSHRVAVMYLGQIVEIGPRRQVFENPQHPYTRRLLSAVPVASPAARNRERPLIEGEIPSPMRRVDDPPLVAPLAQVGPQHFVARHPVGTYA</sequence>
<evidence type="ECO:0000256" key="1">
    <source>
        <dbReference type="ARBA" id="ARBA00004533"/>
    </source>
</evidence>
<comment type="subcellular location">
    <subcellularLocation>
        <location evidence="1">Cell inner membrane</location>
    </subcellularLocation>
</comment>
<evidence type="ECO:0000313" key="24">
    <source>
        <dbReference type="Proteomes" id="UP001165080"/>
    </source>
</evidence>
<dbReference type="PROSITE" id="PS50893">
    <property type="entry name" value="ABC_TRANSPORTER_2"/>
    <property type="match status" value="2"/>
</dbReference>
<keyword evidence="12" id="KW-0238">DNA-binding</keyword>
<evidence type="ECO:0000256" key="14">
    <source>
        <dbReference type="ARBA" id="ARBA00023163"/>
    </source>
</evidence>
<dbReference type="InterPro" id="IPR050319">
    <property type="entry name" value="ABC_transp_ATP-bind"/>
</dbReference>
<evidence type="ECO:0000256" key="16">
    <source>
        <dbReference type="ARBA" id="ARBA00038416"/>
    </source>
</evidence>
<dbReference type="Proteomes" id="UP001165080">
    <property type="component" value="Unassembled WGS sequence"/>
</dbReference>
<proteinExistence type="inferred from homology"/>
<dbReference type="InterPro" id="IPR001347">
    <property type="entry name" value="SIS_dom"/>
</dbReference>
<keyword evidence="8" id="KW-0378">Hydrolase</keyword>
<dbReference type="InterPro" id="IPR009057">
    <property type="entry name" value="Homeodomain-like_sf"/>
</dbReference>
<comment type="similarity">
    <text evidence="16">Belongs to the ABC transporter superfamily. Glutathione importer (TC 3.A.1.5.11) family.</text>
</comment>
<gene>
    <name evidence="23" type="primary">PLESTB003871</name>
    <name evidence="23" type="ORF">PLESTB_001932600</name>
</gene>
<reference evidence="23 24" key="1">
    <citation type="journal article" date="2023" name="Commun. Biol.">
        <title>Reorganization of the ancestral sex-determining regions during the evolution of trioecy in Pleodorina starrii.</title>
        <authorList>
            <person name="Takahashi K."/>
            <person name="Suzuki S."/>
            <person name="Kawai-Toyooka H."/>
            <person name="Yamamoto K."/>
            <person name="Hamaji T."/>
            <person name="Ootsuki R."/>
            <person name="Yamaguchi H."/>
            <person name="Kawachi M."/>
            <person name="Higashiyama T."/>
            <person name="Nozaki H."/>
        </authorList>
    </citation>
    <scope>NUCLEOTIDE SEQUENCE [LARGE SCALE GENOMIC DNA]</scope>
    <source>
        <strain evidence="23 24">NIES-4479</strain>
    </source>
</reference>
<evidence type="ECO:0000259" key="22">
    <source>
        <dbReference type="PROSITE" id="PS51464"/>
    </source>
</evidence>
<comment type="subunit">
    <text evidence="2">The complex is composed of two ATP-binding proteins (GsiA), two transmembrane proteins (GsiC and GsiD) and a solute-binding protein (GsiB).</text>
</comment>
<dbReference type="InterPro" id="IPR000281">
    <property type="entry name" value="HTH_RpiR"/>
</dbReference>
<evidence type="ECO:0000259" key="21">
    <source>
        <dbReference type="PROSITE" id="PS51071"/>
    </source>
</evidence>
<evidence type="ECO:0000256" key="3">
    <source>
        <dbReference type="ARBA" id="ARBA00022448"/>
    </source>
</evidence>
<evidence type="ECO:0000256" key="10">
    <source>
        <dbReference type="ARBA" id="ARBA00022967"/>
    </source>
</evidence>
<dbReference type="GO" id="GO:0005886">
    <property type="term" value="C:plasma membrane"/>
    <property type="evidence" value="ECO:0007669"/>
    <property type="project" value="UniProtKB-SubCell"/>
</dbReference>
<dbReference type="PROSITE" id="PS51071">
    <property type="entry name" value="HTH_RPIR"/>
    <property type="match status" value="1"/>
</dbReference>
<evidence type="ECO:0000256" key="2">
    <source>
        <dbReference type="ARBA" id="ARBA00011469"/>
    </source>
</evidence>
<dbReference type="SMART" id="SM00382">
    <property type="entry name" value="AAA"/>
    <property type="match status" value="2"/>
</dbReference>
<evidence type="ECO:0000256" key="7">
    <source>
        <dbReference type="ARBA" id="ARBA00022741"/>
    </source>
</evidence>
<dbReference type="GO" id="GO:0015833">
    <property type="term" value="P:peptide transport"/>
    <property type="evidence" value="ECO:0007669"/>
    <property type="project" value="InterPro"/>
</dbReference>
<dbReference type="InterPro" id="IPR036388">
    <property type="entry name" value="WH-like_DNA-bd_sf"/>
</dbReference>
<evidence type="ECO:0000256" key="12">
    <source>
        <dbReference type="ARBA" id="ARBA00023125"/>
    </source>
</evidence>
<keyword evidence="4" id="KW-1003">Cell membrane</keyword>
<keyword evidence="7" id="KW-0547">Nucleotide-binding</keyword>
<feature type="domain" description="SIS" evidence="22">
    <location>
        <begin position="122"/>
        <end position="261"/>
    </location>
</feature>
<keyword evidence="14" id="KW-0804">Transcription</keyword>
<dbReference type="GO" id="GO:0005524">
    <property type="term" value="F:ATP binding"/>
    <property type="evidence" value="ECO:0007669"/>
    <property type="project" value="UniProtKB-KW"/>
</dbReference>
<evidence type="ECO:0000256" key="5">
    <source>
        <dbReference type="ARBA" id="ARBA00022519"/>
    </source>
</evidence>
<dbReference type="InterPro" id="IPR003593">
    <property type="entry name" value="AAA+_ATPase"/>
</dbReference>
<comment type="catalytic activity">
    <reaction evidence="19">
        <text>glutathione(out) + ATP + H2O = glutathione(in) + ADP + phosphate + H(+)</text>
        <dbReference type="Rhea" id="RHEA:29791"/>
        <dbReference type="ChEBI" id="CHEBI:15377"/>
        <dbReference type="ChEBI" id="CHEBI:15378"/>
        <dbReference type="ChEBI" id="CHEBI:30616"/>
        <dbReference type="ChEBI" id="CHEBI:43474"/>
        <dbReference type="ChEBI" id="CHEBI:57925"/>
        <dbReference type="ChEBI" id="CHEBI:456216"/>
        <dbReference type="EC" id="7.4.2.10"/>
    </reaction>
</comment>
<dbReference type="Gene3D" id="1.10.10.10">
    <property type="entry name" value="Winged helix-like DNA-binding domain superfamily/Winged helix DNA-binding domain"/>
    <property type="match status" value="1"/>
</dbReference>
<evidence type="ECO:0000256" key="18">
    <source>
        <dbReference type="ARBA" id="ARBA00041187"/>
    </source>
</evidence>
<protein>
    <recommendedName>
        <fullName evidence="18">Glutathione import ATP-binding protein GsiA</fullName>
        <ecNumber evidence="17">7.4.2.10</ecNumber>
    </recommendedName>
</protein>
<dbReference type="PROSITE" id="PS00211">
    <property type="entry name" value="ABC_TRANSPORTER_1"/>
    <property type="match status" value="2"/>
</dbReference>
<evidence type="ECO:0000256" key="8">
    <source>
        <dbReference type="ARBA" id="ARBA00022801"/>
    </source>
</evidence>
<evidence type="ECO:0000256" key="19">
    <source>
        <dbReference type="ARBA" id="ARBA00047640"/>
    </source>
</evidence>
<evidence type="ECO:0000256" key="13">
    <source>
        <dbReference type="ARBA" id="ARBA00023136"/>
    </source>
</evidence>
<dbReference type="InterPro" id="IPR035472">
    <property type="entry name" value="RpiR-like_SIS"/>
</dbReference>
<dbReference type="InterPro" id="IPR013563">
    <property type="entry name" value="Oligopep_ABC_C"/>
</dbReference>
<dbReference type="SUPFAM" id="SSF46689">
    <property type="entry name" value="Homeodomain-like"/>
    <property type="match status" value="1"/>
</dbReference>
<evidence type="ECO:0000256" key="4">
    <source>
        <dbReference type="ARBA" id="ARBA00022475"/>
    </source>
</evidence>
<evidence type="ECO:0000256" key="15">
    <source>
        <dbReference type="ARBA" id="ARBA00037530"/>
    </source>
</evidence>
<dbReference type="CDD" id="cd05013">
    <property type="entry name" value="SIS_RpiR"/>
    <property type="match status" value="1"/>
</dbReference>
<dbReference type="SUPFAM" id="SSF53697">
    <property type="entry name" value="SIS domain"/>
    <property type="match status" value="1"/>
</dbReference>
<dbReference type="InterPro" id="IPR017871">
    <property type="entry name" value="ABC_transporter-like_CS"/>
</dbReference>
<dbReference type="FunFam" id="3.40.50.300:FF:000016">
    <property type="entry name" value="Oligopeptide ABC transporter ATP-binding component"/>
    <property type="match status" value="2"/>
</dbReference>
<evidence type="ECO:0000256" key="11">
    <source>
        <dbReference type="ARBA" id="ARBA00023015"/>
    </source>
</evidence>